<evidence type="ECO:0000256" key="1">
    <source>
        <dbReference type="SAM" id="MobiDB-lite"/>
    </source>
</evidence>
<protein>
    <recommendedName>
        <fullName evidence="2">DUF6444 domain-containing protein</fullName>
    </recommendedName>
</protein>
<feature type="region of interest" description="Disordered" evidence="1">
    <location>
        <begin position="48"/>
        <end position="103"/>
    </location>
</feature>
<name>A0ABP9RIU6_9GAMM</name>
<keyword evidence="4" id="KW-1185">Reference proteome</keyword>
<sequence>MTISDINVDEALERVRQQLKEDRTVSPSLRAAIDVLMLLVKLMADRLATGSRNSSKPPSQDPNRQRRSRAKGERRPGGQPGHAGKTLAPVTDPDEVVAYSGPS</sequence>
<evidence type="ECO:0000313" key="3">
    <source>
        <dbReference type="EMBL" id="GAA5177568.1"/>
    </source>
</evidence>
<evidence type="ECO:0000259" key="2">
    <source>
        <dbReference type="Pfam" id="PF20042"/>
    </source>
</evidence>
<gene>
    <name evidence="3" type="ORF">GCM10023342_25940</name>
</gene>
<evidence type="ECO:0000313" key="4">
    <source>
        <dbReference type="Proteomes" id="UP001500074"/>
    </source>
</evidence>
<dbReference type="InterPro" id="IPR045618">
    <property type="entry name" value="DUF6444"/>
</dbReference>
<proteinExistence type="predicted"/>
<accession>A0ABP9RIU6</accession>
<feature type="compositionally biased region" description="Polar residues" evidence="1">
    <location>
        <begin position="50"/>
        <end position="62"/>
    </location>
</feature>
<dbReference type="EMBL" id="BAABKI010000026">
    <property type="protein sequence ID" value="GAA5177568.1"/>
    <property type="molecule type" value="Genomic_DNA"/>
</dbReference>
<dbReference type="Proteomes" id="UP001500074">
    <property type="component" value="Unassembled WGS sequence"/>
</dbReference>
<reference evidence="4" key="1">
    <citation type="journal article" date="2019" name="Int. J. Syst. Evol. Microbiol.">
        <title>The Global Catalogue of Microorganisms (GCM) 10K type strain sequencing project: providing services to taxonomists for standard genome sequencing and annotation.</title>
        <authorList>
            <consortium name="The Broad Institute Genomics Platform"/>
            <consortium name="The Broad Institute Genome Sequencing Center for Infectious Disease"/>
            <person name="Wu L."/>
            <person name="Ma J."/>
        </authorList>
    </citation>
    <scope>NUCLEOTIDE SEQUENCE [LARGE SCALE GENOMIC DNA]</scope>
    <source>
        <strain evidence="4">JCM 18472</strain>
    </source>
</reference>
<feature type="domain" description="DUF6444" evidence="2">
    <location>
        <begin position="9"/>
        <end position="86"/>
    </location>
</feature>
<comment type="caution">
    <text evidence="3">The sequence shown here is derived from an EMBL/GenBank/DDBJ whole genome shotgun (WGS) entry which is preliminary data.</text>
</comment>
<organism evidence="3 4">
    <name type="scientific">Modicisalibacter zincidurans</name>
    <dbReference type="NCBI Taxonomy" id="1178777"/>
    <lineage>
        <taxon>Bacteria</taxon>
        <taxon>Pseudomonadati</taxon>
        <taxon>Pseudomonadota</taxon>
        <taxon>Gammaproteobacteria</taxon>
        <taxon>Oceanospirillales</taxon>
        <taxon>Halomonadaceae</taxon>
        <taxon>Modicisalibacter</taxon>
    </lineage>
</organism>
<dbReference type="Pfam" id="PF20042">
    <property type="entry name" value="DUF6444"/>
    <property type="match status" value="1"/>
</dbReference>